<keyword evidence="3" id="KW-1185">Reference proteome</keyword>
<organism evidence="2 3">
    <name type="scientific">Vallitalea pronyensis</name>
    <dbReference type="NCBI Taxonomy" id="1348613"/>
    <lineage>
        <taxon>Bacteria</taxon>
        <taxon>Bacillati</taxon>
        <taxon>Bacillota</taxon>
        <taxon>Clostridia</taxon>
        <taxon>Lachnospirales</taxon>
        <taxon>Vallitaleaceae</taxon>
        <taxon>Vallitalea</taxon>
    </lineage>
</organism>
<evidence type="ECO:0000313" key="3">
    <source>
        <dbReference type="Proteomes" id="UP000683246"/>
    </source>
</evidence>
<sequence length="377" mass="43420">MTNYCERYKERFDKSYEKILHAYEYKSTDEVPFIVSDVSYWMDGENPNKIPADYFTNPETMTDYQLKKIDNHLERYEDDYIPMLFPWYGTGVIPSALGCNIQFHEHSDPSVEGTVLKRPEDINKLSMPDPYKDGLMPKVLETIDYMKAHTDLPVSFTDPQGPLNIALCLCGVENLFIWMYEAPKYVHEIMAFSTEVFINWVKVQKKHMGRELNAGAFPHGILLPEAFGGIWLADDDCTIMSAELYKEFVVPYNATIFKAFGGGTLHFCGSAEHQLENILHTDGCTGVNNFCMGNFKQIYKMQALYEDKLALMVCDFAPLHVNTYYKELFSGLRKKGTIVASFLSEVYALNQSKYDHVARDTDVLGKEVYEVFQRYCR</sequence>
<dbReference type="Pfam" id="PF01208">
    <property type="entry name" value="URO-D"/>
    <property type="match status" value="1"/>
</dbReference>
<dbReference type="GO" id="GO:0004853">
    <property type="term" value="F:uroporphyrinogen decarboxylase activity"/>
    <property type="evidence" value="ECO:0007669"/>
    <property type="project" value="InterPro"/>
</dbReference>
<protein>
    <recommendedName>
        <fullName evidence="1">Uroporphyrinogen decarboxylase (URO-D) domain-containing protein</fullName>
    </recommendedName>
</protein>
<name>A0A8J8SII8_9FIRM</name>
<dbReference type="PANTHER" id="PTHR47099">
    <property type="entry name" value="METHYLCOBAMIDE:COM METHYLTRANSFERASE MTBA"/>
    <property type="match status" value="1"/>
</dbReference>
<dbReference type="InterPro" id="IPR038071">
    <property type="entry name" value="UROD/MetE-like_sf"/>
</dbReference>
<dbReference type="RefSeq" id="WP_212695187.1">
    <property type="nucleotide sequence ID" value="NZ_CP058649.1"/>
</dbReference>
<dbReference type="Gene3D" id="3.20.20.210">
    <property type="match status" value="1"/>
</dbReference>
<dbReference type="EMBL" id="CP058649">
    <property type="protein sequence ID" value="QUI24494.1"/>
    <property type="molecule type" value="Genomic_DNA"/>
</dbReference>
<feature type="domain" description="Uroporphyrinogen decarboxylase (URO-D)" evidence="1">
    <location>
        <begin position="17"/>
        <end position="205"/>
    </location>
</feature>
<evidence type="ECO:0000259" key="1">
    <source>
        <dbReference type="Pfam" id="PF01208"/>
    </source>
</evidence>
<dbReference type="GO" id="GO:0006779">
    <property type="term" value="P:porphyrin-containing compound biosynthetic process"/>
    <property type="evidence" value="ECO:0007669"/>
    <property type="project" value="InterPro"/>
</dbReference>
<dbReference type="SUPFAM" id="SSF51726">
    <property type="entry name" value="UROD/MetE-like"/>
    <property type="match status" value="1"/>
</dbReference>
<dbReference type="InterPro" id="IPR052024">
    <property type="entry name" value="Methanogen_methyltrans"/>
</dbReference>
<dbReference type="InterPro" id="IPR000257">
    <property type="entry name" value="Uroporphyrinogen_deCOase"/>
</dbReference>
<dbReference type="KEGG" id="vpy:HZI73_20280"/>
<evidence type="ECO:0000313" key="2">
    <source>
        <dbReference type="EMBL" id="QUI24494.1"/>
    </source>
</evidence>
<accession>A0A8J8SII8</accession>
<dbReference type="Proteomes" id="UP000683246">
    <property type="component" value="Chromosome"/>
</dbReference>
<proteinExistence type="predicted"/>
<dbReference type="PANTHER" id="PTHR47099:SF1">
    <property type="entry name" value="METHYLCOBAMIDE:COM METHYLTRANSFERASE MTBA"/>
    <property type="match status" value="1"/>
</dbReference>
<reference evidence="2" key="1">
    <citation type="submission" date="2020-07" db="EMBL/GenBank/DDBJ databases">
        <title>Vallitalea pronyensis genome.</title>
        <authorList>
            <person name="Postec A."/>
        </authorList>
    </citation>
    <scope>NUCLEOTIDE SEQUENCE</scope>
    <source>
        <strain evidence="2">FatNI3</strain>
    </source>
</reference>
<dbReference type="AlphaFoldDB" id="A0A8J8SII8"/>
<gene>
    <name evidence="2" type="ORF">HZI73_20280</name>
</gene>